<feature type="region of interest" description="Disordered" evidence="1">
    <location>
        <begin position="37"/>
        <end position="64"/>
    </location>
</feature>
<dbReference type="EMBL" id="SFCI01000513">
    <property type="protein sequence ID" value="TFY79373.1"/>
    <property type="molecule type" value="Genomic_DNA"/>
</dbReference>
<keyword evidence="3" id="KW-1185">Reference proteome</keyword>
<evidence type="ECO:0000313" key="2">
    <source>
        <dbReference type="EMBL" id="TFY79373.1"/>
    </source>
</evidence>
<accession>A0A4Y9ZZA0</accession>
<gene>
    <name evidence="2" type="ORF">EWM64_g4637</name>
</gene>
<sequence length="104" mass="11694">AKAIVVVDAIEARRDVEKKKVDRHSLPSSGLRRILSLSRSNLTSSKNKVAERPPGAPAQVREVKESRSFEREEEVVEKKVGFRERLRRLGATEASKSSRRVSVD</sequence>
<organism evidence="2 3">
    <name type="scientific">Hericium alpestre</name>
    <dbReference type="NCBI Taxonomy" id="135208"/>
    <lineage>
        <taxon>Eukaryota</taxon>
        <taxon>Fungi</taxon>
        <taxon>Dikarya</taxon>
        <taxon>Basidiomycota</taxon>
        <taxon>Agaricomycotina</taxon>
        <taxon>Agaricomycetes</taxon>
        <taxon>Russulales</taxon>
        <taxon>Hericiaceae</taxon>
        <taxon>Hericium</taxon>
    </lineage>
</organism>
<protein>
    <submittedName>
        <fullName evidence="2">Uncharacterized protein</fullName>
    </submittedName>
</protein>
<comment type="caution">
    <text evidence="2">The sequence shown here is derived from an EMBL/GenBank/DDBJ whole genome shotgun (WGS) entry which is preliminary data.</text>
</comment>
<dbReference type="Proteomes" id="UP000298061">
    <property type="component" value="Unassembled WGS sequence"/>
</dbReference>
<name>A0A4Y9ZZA0_9AGAM</name>
<reference evidence="2 3" key="1">
    <citation type="submission" date="2019-02" db="EMBL/GenBank/DDBJ databases">
        <title>Genome sequencing of the rare red list fungi Hericium alpestre (H. flagellum).</title>
        <authorList>
            <person name="Buettner E."/>
            <person name="Kellner H."/>
        </authorList>
    </citation>
    <scope>NUCLEOTIDE SEQUENCE [LARGE SCALE GENOMIC DNA]</scope>
    <source>
        <strain evidence="2 3">DSM 108284</strain>
    </source>
</reference>
<dbReference type="AlphaFoldDB" id="A0A4Y9ZZA0"/>
<evidence type="ECO:0000256" key="1">
    <source>
        <dbReference type="SAM" id="MobiDB-lite"/>
    </source>
</evidence>
<evidence type="ECO:0000313" key="3">
    <source>
        <dbReference type="Proteomes" id="UP000298061"/>
    </source>
</evidence>
<proteinExistence type="predicted"/>
<feature type="non-terminal residue" evidence="2">
    <location>
        <position position="1"/>
    </location>
</feature>